<evidence type="ECO:0000313" key="3">
    <source>
        <dbReference type="Proteomes" id="UP000237647"/>
    </source>
</evidence>
<dbReference type="InterPro" id="IPR029044">
    <property type="entry name" value="Nucleotide-diphossugar_trans"/>
</dbReference>
<dbReference type="SUPFAM" id="SSF53448">
    <property type="entry name" value="Nucleotide-diphospho-sugar transferases"/>
    <property type="match status" value="1"/>
</dbReference>
<gene>
    <name evidence="2" type="ORF">B0H98_101334</name>
</gene>
<keyword evidence="3" id="KW-1185">Reference proteome</keyword>
<proteinExistence type="predicted"/>
<reference evidence="2 3" key="1">
    <citation type="submission" date="2018-03" db="EMBL/GenBank/DDBJ databases">
        <title>Genomic Encyclopedia of Type Strains, Phase III (KMG-III): the genomes of soil and plant-associated and newly described type strains.</title>
        <authorList>
            <person name="Whitman W."/>
        </authorList>
    </citation>
    <scope>NUCLEOTIDE SEQUENCE [LARGE SCALE GENOMIC DNA]</scope>
    <source>
        <strain evidence="2 3">CGMCC 1.12152</strain>
    </source>
</reference>
<feature type="domain" description="Glycosyltransferase 2-like" evidence="1">
    <location>
        <begin position="8"/>
        <end position="169"/>
    </location>
</feature>
<evidence type="ECO:0000259" key="1">
    <source>
        <dbReference type="Pfam" id="PF00535"/>
    </source>
</evidence>
<keyword evidence="2" id="KW-0808">Transferase</keyword>
<dbReference type="AlphaFoldDB" id="A0A2T0V851"/>
<dbReference type="GO" id="GO:0016740">
    <property type="term" value="F:transferase activity"/>
    <property type="evidence" value="ECO:0007669"/>
    <property type="project" value="UniProtKB-KW"/>
</dbReference>
<dbReference type="GO" id="GO:0044010">
    <property type="term" value="P:single-species biofilm formation"/>
    <property type="evidence" value="ECO:0007669"/>
    <property type="project" value="TreeGrafter"/>
</dbReference>
<name>A0A2T0V851_9GAMM</name>
<dbReference type="EMBL" id="PVTK01000001">
    <property type="protein sequence ID" value="PRY66353.1"/>
    <property type="molecule type" value="Genomic_DNA"/>
</dbReference>
<dbReference type="InterPro" id="IPR001173">
    <property type="entry name" value="Glyco_trans_2-like"/>
</dbReference>
<comment type="caution">
    <text evidence="2">The sequence shown here is derived from an EMBL/GenBank/DDBJ whole genome shotgun (WGS) entry which is preliminary data.</text>
</comment>
<dbReference type="InterPro" id="IPR050834">
    <property type="entry name" value="Glycosyltransf_2"/>
</dbReference>
<dbReference type="Gene3D" id="3.90.550.10">
    <property type="entry name" value="Spore Coat Polysaccharide Biosynthesis Protein SpsA, Chain A"/>
    <property type="match status" value="1"/>
</dbReference>
<dbReference type="PANTHER" id="PTHR43685">
    <property type="entry name" value="GLYCOSYLTRANSFERASE"/>
    <property type="match status" value="1"/>
</dbReference>
<sequence>MVNSIGLCVPTLNAGALWNEWLTRTVPAAAGFRILVVDSSSDDATADAAKDAGLEVLSIPRSTFNHGATRQRALHHLNDCDIVLFLTQDALVTDVDSLRKLVSVFENPAIGAAFGRQLPHRNANPIASHARLFNYPATSRVVDQTDIPRLGIKTAFLSNSFAAYRRQALLDAGGFPDNVILSEDMMAGARLLERGWKLAYNGEACVYHSHNYLVREEFKRYFDIGAFHTQQTWLLKWLGNAEGEGMRFVCSEAHYLLHHAPLAIPGALLRTFAKYLGYRLGRHETQLPLWLKKKLSMHSRFWH</sequence>
<dbReference type="Proteomes" id="UP000237647">
    <property type="component" value="Unassembled WGS sequence"/>
</dbReference>
<organism evidence="2 3">
    <name type="scientific">Vreelandella songnenensis</name>
    <dbReference type="NCBI Taxonomy" id="1176243"/>
    <lineage>
        <taxon>Bacteria</taxon>
        <taxon>Pseudomonadati</taxon>
        <taxon>Pseudomonadota</taxon>
        <taxon>Gammaproteobacteria</taxon>
        <taxon>Oceanospirillales</taxon>
        <taxon>Halomonadaceae</taxon>
        <taxon>Vreelandella</taxon>
    </lineage>
</organism>
<dbReference type="Pfam" id="PF00535">
    <property type="entry name" value="Glycos_transf_2"/>
    <property type="match status" value="1"/>
</dbReference>
<accession>A0A2T0V851</accession>
<evidence type="ECO:0000313" key="2">
    <source>
        <dbReference type="EMBL" id="PRY66353.1"/>
    </source>
</evidence>
<protein>
    <submittedName>
        <fullName evidence="2">Rhamnosyltransferase</fullName>
    </submittedName>
</protein>
<dbReference type="PANTHER" id="PTHR43685:SF13">
    <property type="entry name" value="O ANTIGEN BIOSYNTHESIS RHAMNOSYLTRANSFERASE RFBN"/>
    <property type="match status" value="1"/>
</dbReference>